<feature type="transmembrane region" description="Helical" evidence="6">
    <location>
        <begin position="84"/>
        <end position="102"/>
    </location>
</feature>
<feature type="transmembrane region" description="Helical" evidence="6">
    <location>
        <begin position="212"/>
        <end position="231"/>
    </location>
</feature>
<evidence type="ECO:0000256" key="3">
    <source>
        <dbReference type="ARBA" id="ARBA00022692"/>
    </source>
</evidence>
<keyword evidence="5 6" id="KW-0472">Membrane</keyword>
<comment type="caution">
    <text evidence="7">The sequence shown here is derived from an EMBL/GenBank/DDBJ whole genome shotgun (WGS) entry which is preliminary data.</text>
</comment>
<dbReference type="AlphaFoldDB" id="A0A1V9YYP8"/>
<evidence type="ECO:0000256" key="6">
    <source>
        <dbReference type="SAM" id="Phobius"/>
    </source>
</evidence>
<sequence>MYNTKAQGLSAIDSVVSALMGSYDVQNFQMWRLDDVEYVAQQAQWREDDIRRRLAWRIEDIARIRRLNKLANERALIDIRTEQLSLIGQISVVVAYFARVAYVESQLPPDASPIIMAFQGTSAALGVLCMIFCMVVVLHLQMAVAEFSTNVLEERLRAVKIEDLDTESPFNNWWLLRCEKEWILAFALFRSGVALVMITIACLSWLQYNMNVGVGIAITSLSTISLIYWYCRIQPRWPAVHLFPDAHDD</sequence>
<dbReference type="Proteomes" id="UP000243579">
    <property type="component" value="Unassembled WGS sequence"/>
</dbReference>
<comment type="subcellular location">
    <subcellularLocation>
        <location evidence="1">Membrane</location>
        <topology evidence="1">Multi-pass membrane protein</topology>
    </subcellularLocation>
</comment>
<evidence type="ECO:0000313" key="8">
    <source>
        <dbReference type="Proteomes" id="UP000243579"/>
    </source>
</evidence>
<dbReference type="GO" id="GO:0016020">
    <property type="term" value="C:membrane"/>
    <property type="evidence" value="ECO:0007669"/>
    <property type="project" value="UniProtKB-SubCell"/>
</dbReference>
<comment type="similarity">
    <text evidence="2">Belongs to the Orai family.</text>
</comment>
<dbReference type="Gene3D" id="1.20.140.140">
    <property type="entry name" value="Calcium release-activated calcium channel protein Orai"/>
    <property type="match status" value="1"/>
</dbReference>
<dbReference type="Pfam" id="PF07856">
    <property type="entry name" value="Orai-1"/>
    <property type="match status" value="1"/>
</dbReference>
<dbReference type="InterPro" id="IPR012446">
    <property type="entry name" value="CRAC_channel"/>
</dbReference>
<keyword evidence="3 6" id="KW-0812">Transmembrane</keyword>
<keyword evidence="4 6" id="KW-1133">Transmembrane helix</keyword>
<evidence type="ECO:0000313" key="7">
    <source>
        <dbReference type="EMBL" id="OQR90934.1"/>
    </source>
</evidence>
<dbReference type="InterPro" id="IPR038350">
    <property type="entry name" value="Orai_sf"/>
</dbReference>
<evidence type="ECO:0008006" key="9">
    <source>
        <dbReference type="Google" id="ProtNLM"/>
    </source>
</evidence>
<feature type="transmembrane region" description="Helical" evidence="6">
    <location>
        <begin position="182"/>
        <end position="206"/>
    </location>
</feature>
<dbReference type="OrthoDB" id="61346at2759"/>
<protein>
    <recommendedName>
        <fullName evidence="9">Transmembrane protein</fullName>
    </recommendedName>
</protein>
<proteinExistence type="inferred from homology"/>
<organism evidence="7 8">
    <name type="scientific">Achlya hypogyna</name>
    <name type="common">Oomycete</name>
    <name type="synonym">Protoachlya hypogyna</name>
    <dbReference type="NCBI Taxonomy" id="1202772"/>
    <lineage>
        <taxon>Eukaryota</taxon>
        <taxon>Sar</taxon>
        <taxon>Stramenopiles</taxon>
        <taxon>Oomycota</taxon>
        <taxon>Saprolegniomycetes</taxon>
        <taxon>Saprolegniales</taxon>
        <taxon>Achlyaceae</taxon>
        <taxon>Achlya</taxon>
    </lineage>
</organism>
<evidence type="ECO:0000256" key="2">
    <source>
        <dbReference type="ARBA" id="ARBA00008062"/>
    </source>
</evidence>
<evidence type="ECO:0000256" key="5">
    <source>
        <dbReference type="ARBA" id="ARBA00023136"/>
    </source>
</evidence>
<gene>
    <name evidence="7" type="ORF">ACHHYP_05136</name>
</gene>
<reference evidence="7 8" key="1">
    <citation type="journal article" date="2014" name="Genome Biol. Evol.">
        <title>The secreted proteins of Achlya hypogyna and Thraustotheca clavata identify the ancestral oomycete secretome and reveal gene acquisitions by horizontal gene transfer.</title>
        <authorList>
            <person name="Misner I."/>
            <person name="Blouin N."/>
            <person name="Leonard G."/>
            <person name="Richards T.A."/>
            <person name="Lane C.E."/>
        </authorList>
    </citation>
    <scope>NUCLEOTIDE SEQUENCE [LARGE SCALE GENOMIC DNA]</scope>
    <source>
        <strain evidence="7 8">ATCC 48635</strain>
    </source>
</reference>
<evidence type="ECO:0000256" key="1">
    <source>
        <dbReference type="ARBA" id="ARBA00004141"/>
    </source>
</evidence>
<evidence type="ECO:0000256" key="4">
    <source>
        <dbReference type="ARBA" id="ARBA00022989"/>
    </source>
</evidence>
<accession>A0A1V9YYP8</accession>
<name>A0A1V9YYP8_ACHHY</name>
<keyword evidence="8" id="KW-1185">Reference proteome</keyword>
<dbReference type="EMBL" id="JNBR01000567">
    <property type="protein sequence ID" value="OQR90934.1"/>
    <property type="molecule type" value="Genomic_DNA"/>
</dbReference>
<feature type="transmembrane region" description="Helical" evidence="6">
    <location>
        <begin position="114"/>
        <end position="138"/>
    </location>
</feature>